<dbReference type="Gene3D" id="3.40.50.880">
    <property type="match status" value="1"/>
</dbReference>
<keyword evidence="3" id="KW-1185">Reference proteome</keyword>
<dbReference type="GO" id="GO:0006598">
    <property type="term" value="P:polyamine catabolic process"/>
    <property type="evidence" value="ECO:0007669"/>
    <property type="project" value="TreeGrafter"/>
</dbReference>
<organism evidence="2 3">
    <name type="scientific">Alienimonas californiensis</name>
    <dbReference type="NCBI Taxonomy" id="2527989"/>
    <lineage>
        <taxon>Bacteria</taxon>
        <taxon>Pseudomonadati</taxon>
        <taxon>Planctomycetota</taxon>
        <taxon>Planctomycetia</taxon>
        <taxon>Planctomycetales</taxon>
        <taxon>Planctomycetaceae</taxon>
        <taxon>Alienimonas</taxon>
    </lineage>
</organism>
<feature type="region of interest" description="Disordered" evidence="1">
    <location>
        <begin position="1"/>
        <end position="25"/>
    </location>
</feature>
<dbReference type="GO" id="GO:0005829">
    <property type="term" value="C:cytosol"/>
    <property type="evidence" value="ECO:0007669"/>
    <property type="project" value="TreeGrafter"/>
</dbReference>
<dbReference type="CDD" id="cd01745">
    <property type="entry name" value="GATase1_2"/>
    <property type="match status" value="1"/>
</dbReference>
<dbReference type="SUPFAM" id="SSF52317">
    <property type="entry name" value="Class I glutamine amidotransferase-like"/>
    <property type="match status" value="1"/>
</dbReference>
<dbReference type="Pfam" id="PF07722">
    <property type="entry name" value="Peptidase_C26"/>
    <property type="match status" value="1"/>
</dbReference>
<keyword evidence="2" id="KW-0315">Glutamine amidotransferase</keyword>
<dbReference type="Proteomes" id="UP000318741">
    <property type="component" value="Chromosome"/>
</dbReference>
<dbReference type="PANTHER" id="PTHR43235:SF1">
    <property type="entry name" value="GLUTAMINE AMIDOTRANSFERASE PB2B2.05-RELATED"/>
    <property type="match status" value="1"/>
</dbReference>
<name>A0A517P9P2_9PLAN</name>
<proteinExistence type="predicted"/>
<dbReference type="OrthoDB" id="9813383at2"/>
<sequence>MPRRKKPAAPAPKPAPKPVIGINGDFRGPKADNSLPALSWFNAGYFDTVAKGGGLPTLIPPMMDDEDLRQYLGMVDGIVLAGGPLDLDPARQGVERHPATRCMPSRREDFDRRLATMAIEMKLPILAIGAGMQLLNVLMGGTLHQHLPEDNPSGLPHRDGCEANLRHLLEPVPGTRVEAAYGNGEIRVNSLHHMAVDAVAPEFIASAHAPDGIVEAIETQDDDWYCVGVQWHPENETASALDMQLIDGFLTACRESSPAVLPMSRGLRAAA</sequence>
<dbReference type="AlphaFoldDB" id="A0A517P9P2"/>
<dbReference type="EC" id="2.4.2.-" evidence="2"/>
<evidence type="ECO:0000256" key="1">
    <source>
        <dbReference type="SAM" id="MobiDB-lite"/>
    </source>
</evidence>
<dbReference type="GO" id="GO:0016757">
    <property type="term" value="F:glycosyltransferase activity"/>
    <property type="evidence" value="ECO:0007669"/>
    <property type="project" value="UniProtKB-KW"/>
</dbReference>
<accession>A0A517P9P2</accession>
<dbReference type="PANTHER" id="PTHR43235">
    <property type="entry name" value="GLUTAMINE AMIDOTRANSFERASE PB2B2.05-RELATED"/>
    <property type="match status" value="1"/>
</dbReference>
<reference evidence="2 3" key="1">
    <citation type="submission" date="2019-02" db="EMBL/GenBank/DDBJ databases">
        <title>Deep-cultivation of Planctomycetes and their phenomic and genomic characterization uncovers novel biology.</title>
        <authorList>
            <person name="Wiegand S."/>
            <person name="Jogler M."/>
            <person name="Boedeker C."/>
            <person name="Pinto D."/>
            <person name="Vollmers J."/>
            <person name="Rivas-Marin E."/>
            <person name="Kohn T."/>
            <person name="Peeters S.H."/>
            <person name="Heuer A."/>
            <person name="Rast P."/>
            <person name="Oberbeckmann S."/>
            <person name="Bunk B."/>
            <person name="Jeske O."/>
            <person name="Meyerdierks A."/>
            <person name="Storesund J.E."/>
            <person name="Kallscheuer N."/>
            <person name="Luecker S."/>
            <person name="Lage O.M."/>
            <person name="Pohl T."/>
            <person name="Merkel B.J."/>
            <person name="Hornburger P."/>
            <person name="Mueller R.-W."/>
            <person name="Bruemmer F."/>
            <person name="Labrenz M."/>
            <person name="Spormann A.M."/>
            <person name="Op den Camp H."/>
            <person name="Overmann J."/>
            <person name="Amann R."/>
            <person name="Jetten M.S.M."/>
            <person name="Mascher T."/>
            <person name="Medema M.H."/>
            <person name="Devos D.P."/>
            <person name="Kaster A.-K."/>
            <person name="Ovreas L."/>
            <person name="Rohde M."/>
            <person name="Galperin M.Y."/>
            <person name="Jogler C."/>
        </authorList>
    </citation>
    <scope>NUCLEOTIDE SEQUENCE [LARGE SCALE GENOMIC DNA]</scope>
    <source>
        <strain evidence="2 3">CA12</strain>
    </source>
</reference>
<dbReference type="EMBL" id="CP036265">
    <property type="protein sequence ID" value="QDT16082.1"/>
    <property type="molecule type" value="Genomic_DNA"/>
</dbReference>
<dbReference type="InterPro" id="IPR029062">
    <property type="entry name" value="Class_I_gatase-like"/>
</dbReference>
<dbReference type="RefSeq" id="WP_145358958.1">
    <property type="nucleotide sequence ID" value="NZ_CP036265.1"/>
</dbReference>
<dbReference type="PROSITE" id="PS51273">
    <property type="entry name" value="GATASE_TYPE_1"/>
    <property type="match status" value="1"/>
</dbReference>
<keyword evidence="2" id="KW-0808">Transferase</keyword>
<dbReference type="GO" id="GO:0033969">
    <property type="term" value="F:gamma-glutamyl-gamma-aminobutyrate hydrolase activity"/>
    <property type="evidence" value="ECO:0007669"/>
    <property type="project" value="TreeGrafter"/>
</dbReference>
<keyword evidence="2" id="KW-0328">Glycosyltransferase</keyword>
<evidence type="ECO:0000313" key="2">
    <source>
        <dbReference type="EMBL" id="QDT16082.1"/>
    </source>
</evidence>
<dbReference type="InterPro" id="IPR044668">
    <property type="entry name" value="PuuD-like"/>
</dbReference>
<gene>
    <name evidence="2" type="ORF">CA12_21800</name>
</gene>
<dbReference type="KEGG" id="acaf:CA12_21800"/>
<evidence type="ECO:0000313" key="3">
    <source>
        <dbReference type="Proteomes" id="UP000318741"/>
    </source>
</evidence>
<protein>
    <submittedName>
        <fullName evidence="2">Glutamine amidotransferase</fullName>
        <ecNumber evidence="2">2.4.2.-</ecNumber>
    </submittedName>
</protein>
<dbReference type="InterPro" id="IPR011697">
    <property type="entry name" value="Peptidase_C26"/>
</dbReference>